<feature type="compositionally biased region" description="Polar residues" evidence="1">
    <location>
        <begin position="193"/>
        <end position="227"/>
    </location>
</feature>
<evidence type="ECO:0000259" key="2">
    <source>
        <dbReference type="Pfam" id="PF26147"/>
    </source>
</evidence>
<sequence>MLRSWFNTPTTIDTKPLAAKQSMAIDTTARHQGEKLFNTITTTPLPPPTTPMTATANATNTRTMMVSPKVLPTVKSTSVNVNMDDQINTANNDSAMSFEFDAEPLRSASISLSIELAKKTSYSSLNSPSSLNTTATSKPIFMQKPDNITPQSSLPKYIHKHAQQQERPSSVASHSSNSLLQRMAHSPKAAPATFSTSVSANGKNNSHQANTESSNTSAVIESLSKQINPPAPPAAEDLDELTEEDIHNVATNTATPAVSMNTTDDEENVDHQQESQQHPQEQQQKLDSSQSTTCANATQKPFVVAQEKGNQKVGGFWTWLGFPSSDTESTVVDTITTRGTVATVEKPLGSKGEDTHQDKPQQLQQQQEGEINGMREAVDQNNTTTTTTTTTAASNLTAAAAAAAAVELDKSDQKIKTSSWSSFLFSSRPLSIHQQQPQQKPAVPANQTLETSTSTSTTTTNTDTNTQAVTTAADESASDANLRKVKSTSSLPSSPLSTTQTLRYSASISSFQQPSKKKNFVFPPFESQFLENDTAETNTISASNASTTTSTQHNNSSSLIIKAMDAINSILIPVPAPPAEDDNTSNWIAKRMRAKFSNFVEDIKQYTSAKDPVQSAMLDKRIVVVGVHGWFPMKLVRSMIGEPTGTSIKFCEQMVSGVKLYFESVHQVTLPDDAITMVPLEGEGKVEDRVNQLYTKLIDNSKWLEAVSSADVVLWATHSQGTPVSIMLLQRLLERGHIHVIRQSICVLAMAGISSGPFPALKGSLIVKYFEADAARELFEFMDSNSPISIKFRQSLSYVLRCGTKVVLTGSMQDQVVPLYSAIMSSVNHSSILRSIYIDGHIYSQNDFLINLIVFALRLRNSGLSDHDLLTHLSEVLAGSLYALEGGHSTIYEELEVYMTAIRYTFETAPFGKYTRRMSPSFQTPPSSTQPKKSASAEDAVLESFQAKQQQNPFYLPWALHAVCTDPLILADEPLKEDLRHLQELFEQWNPTSTRLRELKFRLDPLRTIKL</sequence>
<protein>
    <recommendedName>
        <fullName evidence="2">YMC020W-like alpha/beta hydrolase domain-containing protein</fullName>
    </recommendedName>
</protein>
<feature type="region of interest" description="Disordered" evidence="1">
    <location>
        <begin position="431"/>
        <end position="499"/>
    </location>
</feature>
<feature type="region of interest" description="Disordered" evidence="1">
    <location>
        <begin position="917"/>
        <end position="936"/>
    </location>
</feature>
<feature type="compositionally biased region" description="Polar residues" evidence="1">
    <location>
        <begin position="285"/>
        <end position="294"/>
    </location>
</feature>
<accession>A0AAN7HTM1</accession>
<evidence type="ECO:0000256" key="1">
    <source>
        <dbReference type="SAM" id="MobiDB-lite"/>
    </source>
</evidence>
<feature type="compositionally biased region" description="Low complexity" evidence="1">
    <location>
        <begin position="274"/>
        <end position="283"/>
    </location>
</feature>
<organism evidence="3 4">
    <name type="scientific">Mucor velutinosus</name>
    <dbReference type="NCBI Taxonomy" id="708070"/>
    <lineage>
        <taxon>Eukaryota</taxon>
        <taxon>Fungi</taxon>
        <taxon>Fungi incertae sedis</taxon>
        <taxon>Mucoromycota</taxon>
        <taxon>Mucoromycotina</taxon>
        <taxon>Mucoromycetes</taxon>
        <taxon>Mucorales</taxon>
        <taxon>Mucorineae</taxon>
        <taxon>Mucoraceae</taxon>
        <taxon>Mucor</taxon>
    </lineage>
</organism>
<feature type="compositionally biased region" description="Low complexity" evidence="1">
    <location>
        <begin position="487"/>
        <end position="499"/>
    </location>
</feature>
<comment type="caution">
    <text evidence="3">The sequence shown here is derived from an EMBL/GenBank/DDBJ whole genome shotgun (WGS) entry which is preliminary data.</text>
</comment>
<feature type="domain" description="YMC020W-like alpha/beta hydrolase" evidence="2">
    <location>
        <begin position="618"/>
        <end position="915"/>
    </location>
</feature>
<dbReference type="PANTHER" id="PTHR47349:SF1">
    <property type="entry name" value="AER328WP"/>
    <property type="match status" value="1"/>
</dbReference>
<proteinExistence type="predicted"/>
<reference evidence="3 4" key="1">
    <citation type="submission" date="2022-11" db="EMBL/GenBank/DDBJ databases">
        <title>Mucor velutinosus strain NIH1002 WGS.</title>
        <authorList>
            <person name="Subramanian P."/>
            <person name="Mullikin J.C."/>
            <person name="Segre J.A."/>
            <person name="Zelazny A.M."/>
        </authorList>
    </citation>
    <scope>NUCLEOTIDE SEQUENCE [LARGE SCALE GENOMIC DNA]</scope>
    <source>
        <strain evidence="3 4">NIH1002</strain>
    </source>
</reference>
<dbReference type="AlphaFoldDB" id="A0AAN7HTM1"/>
<dbReference type="RefSeq" id="XP_064683061.1">
    <property type="nucleotide sequence ID" value="XM_064830559.1"/>
</dbReference>
<dbReference type="PANTHER" id="PTHR47349">
    <property type="entry name" value="CHROMOSOME 8, WHOLE GENOME SHOTGUN SEQUENCE"/>
    <property type="match status" value="1"/>
</dbReference>
<feature type="compositionally biased region" description="Low complexity" evidence="1">
    <location>
        <begin position="431"/>
        <end position="473"/>
    </location>
</feature>
<dbReference type="InterPro" id="IPR058933">
    <property type="entry name" value="YMC020W-like_ab_hydrolase"/>
</dbReference>
<name>A0AAN7HTM1_9FUNG</name>
<dbReference type="Proteomes" id="UP001304243">
    <property type="component" value="Unassembled WGS sequence"/>
</dbReference>
<gene>
    <name evidence="3" type="ORF">ATC70_011367</name>
</gene>
<feature type="region of interest" description="Disordered" evidence="1">
    <location>
        <begin position="123"/>
        <end position="236"/>
    </location>
</feature>
<dbReference type="Pfam" id="PF26147">
    <property type="entry name" value="AB_HYDROLASE_YMC0-YMC35"/>
    <property type="match status" value="1"/>
</dbReference>
<evidence type="ECO:0000313" key="4">
    <source>
        <dbReference type="Proteomes" id="UP001304243"/>
    </source>
</evidence>
<feature type="compositionally biased region" description="Low complexity" evidence="1">
    <location>
        <begin position="169"/>
        <end position="178"/>
    </location>
</feature>
<dbReference type="EMBL" id="JASEJX010000014">
    <property type="protein sequence ID" value="KAK4516395.1"/>
    <property type="molecule type" value="Genomic_DNA"/>
</dbReference>
<keyword evidence="4" id="KW-1185">Reference proteome</keyword>
<feature type="compositionally biased region" description="Low complexity" evidence="1">
    <location>
        <begin position="123"/>
        <end position="137"/>
    </location>
</feature>
<feature type="compositionally biased region" description="Low complexity" evidence="1">
    <location>
        <begin position="919"/>
        <end position="931"/>
    </location>
</feature>
<dbReference type="InterPro" id="IPR058934">
    <property type="entry name" value="YMC020W-like"/>
</dbReference>
<feature type="compositionally biased region" description="Polar residues" evidence="1">
    <location>
        <begin position="251"/>
        <end position="262"/>
    </location>
</feature>
<feature type="region of interest" description="Disordered" evidence="1">
    <location>
        <begin position="251"/>
        <end position="294"/>
    </location>
</feature>
<dbReference type="GeneID" id="89955053"/>
<evidence type="ECO:0000313" key="3">
    <source>
        <dbReference type="EMBL" id="KAK4516395.1"/>
    </source>
</evidence>